<keyword evidence="1" id="KW-0812">Transmembrane</keyword>
<evidence type="ECO:0000256" key="2">
    <source>
        <dbReference type="ARBA" id="ARBA00022989"/>
    </source>
</evidence>
<dbReference type="CDD" id="cd17489">
    <property type="entry name" value="MFS_YfcJ_like"/>
    <property type="match status" value="1"/>
</dbReference>
<evidence type="ECO:0000313" key="4">
    <source>
        <dbReference type="EMBL" id="QKU20893.1"/>
    </source>
</evidence>
<dbReference type="EMBL" id="CP054803">
    <property type="protein sequence ID" value="QKU20893.1"/>
    <property type="molecule type" value="Genomic_DNA"/>
</dbReference>
<dbReference type="PANTHER" id="PTHR23531:SF2">
    <property type="entry name" value="PERMEASE"/>
    <property type="match status" value="1"/>
</dbReference>
<dbReference type="PROSITE" id="PS50850">
    <property type="entry name" value="MFS"/>
    <property type="match status" value="1"/>
</dbReference>
<name>A0A6N1KZV1_ACILW</name>
<evidence type="ECO:0000256" key="1">
    <source>
        <dbReference type="ARBA" id="ARBA00022692"/>
    </source>
</evidence>
<dbReference type="InterPro" id="IPR020846">
    <property type="entry name" value="MFS_dom"/>
</dbReference>
<accession>A0A6N1KZV1</accession>
<dbReference type="AlphaFoldDB" id="A0A6N1KZV1"/>
<dbReference type="InterPro" id="IPR011701">
    <property type="entry name" value="MFS"/>
</dbReference>
<dbReference type="Proteomes" id="UP000509126">
    <property type="component" value="Chromosome"/>
</dbReference>
<protein>
    <submittedName>
        <fullName evidence="4">MFS transporter</fullName>
    </submittedName>
</protein>
<dbReference type="GO" id="GO:0022857">
    <property type="term" value="F:transmembrane transporter activity"/>
    <property type="evidence" value="ECO:0007669"/>
    <property type="project" value="InterPro"/>
</dbReference>
<dbReference type="Gene3D" id="1.20.1250.20">
    <property type="entry name" value="MFS general substrate transporter like domains"/>
    <property type="match status" value="1"/>
</dbReference>
<evidence type="ECO:0000256" key="3">
    <source>
        <dbReference type="ARBA" id="ARBA00023136"/>
    </source>
</evidence>
<gene>
    <name evidence="4" type="ORF">FOB19_05370</name>
</gene>
<dbReference type="SUPFAM" id="SSF103473">
    <property type="entry name" value="MFS general substrate transporter"/>
    <property type="match status" value="1"/>
</dbReference>
<dbReference type="Pfam" id="PF07690">
    <property type="entry name" value="MFS_1"/>
    <property type="match status" value="1"/>
</dbReference>
<evidence type="ECO:0000313" key="5">
    <source>
        <dbReference type="Proteomes" id="UP000509126"/>
    </source>
</evidence>
<dbReference type="InterPro" id="IPR052714">
    <property type="entry name" value="MFS_Exporter"/>
</dbReference>
<organism evidence="4 5">
    <name type="scientific">Acinetobacter lwoffii</name>
    <dbReference type="NCBI Taxonomy" id="28090"/>
    <lineage>
        <taxon>Bacteria</taxon>
        <taxon>Pseudomonadati</taxon>
        <taxon>Pseudomonadota</taxon>
        <taxon>Gammaproteobacteria</taxon>
        <taxon>Moraxellales</taxon>
        <taxon>Moraxellaceae</taxon>
        <taxon>Acinetobacter</taxon>
    </lineage>
</organism>
<dbReference type="RefSeq" id="WP_138743325.1">
    <property type="nucleotide sequence ID" value="NZ_CP046296.1"/>
</dbReference>
<keyword evidence="3" id="KW-0472">Membrane</keyword>
<dbReference type="InterPro" id="IPR036259">
    <property type="entry name" value="MFS_trans_sf"/>
</dbReference>
<reference evidence="4 5" key="1">
    <citation type="submission" date="2019-11" db="EMBL/GenBank/DDBJ databases">
        <title>FDA dAtabase for Regulatory Grade micrObial Sequences (FDA-ARGOS): Supporting development and validation of Infectious Disease Dx tests.</title>
        <authorList>
            <person name="Patel R."/>
            <person name="Rucinski S."/>
            <person name="Tallon L."/>
            <person name="Sadzewicz L."/>
            <person name="Vavikolanu K."/>
            <person name="Mehta A."/>
            <person name="Aluvathingal J."/>
            <person name="Nadendla S."/>
            <person name="Nandy P."/>
            <person name="Geyer C."/>
            <person name="Yan Y."/>
            <person name="Sichtig H."/>
        </authorList>
    </citation>
    <scope>NUCLEOTIDE SEQUENCE [LARGE SCALE GENOMIC DNA]</scope>
    <source>
        <strain evidence="4 5">FDAARGOS_557</strain>
    </source>
</reference>
<proteinExistence type="predicted"/>
<dbReference type="PANTHER" id="PTHR23531">
    <property type="entry name" value="QUINOLENE RESISTANCE PROTEIN NORA"/>
    <property type="match status" value="1"/>
</dbReference>
<sequence>MSVSAERLWNRSFILCLFNNFFLFVYYFALLTILPIYIMKDLGGSVKEAGLALTLFLASSIAIRPFSGMIIEKLGKKISMRGAGVIFALFAFSYLLVDSMGSLLLVRFLHGIWFSILTTVAVPVANEFIPEQRKGEGMGYFVMSTNLGVVFGPLLALTVIQFTSFNVLFGILAVIISLGLIFCWMLKITELPKPEAISTEKTSLSLQDILEVKVLAVSFVALLTAFAYSGIMSFITAFSETKQLLGYTSVFFIVFAASMLLVRPWVGKIYDRKGPSAVIYPSFIFFAIGLVIVSLISNQWILWLSAVFIGIGYGSLFPCLQTLAIQSVDKQRMGHAISTFFTLFDLGLAIGSVAMGVLIAYWGFETTYVLSAVLVIVTILVYRQYVAKKQNKRPASLEL</sequence>
<keyword evidence="2" id="KW-1133">Transmembrane helix</keyword>